<feature type="region of interest" description="Disordered" evidence="1">
    <location>
        <begin position="357"/>
        <end position="382"/>
    </location>
</feature>
<organism evidence="2 3">
    <name type="scientific">Chlamydomonas eustigma</name>
    <dbReference type="NCBI Taxonomy" id="1157962"/>
    <lineage>
        <taxon>Eukaryota</taxon>
        <taxon>Viridiplantae</taxon>
        <taxon>Chlorophyta</taxon>
        <taxon>core chlorophytes</taxon>
        <taxon>Chlorophyceae</taxon>
        <taxon>CS clade</taxon>
        <taxon>Chlamydomonadales</taxon>
        <taxon>Chlamydomonadaceae</taxon>
        <taxon>Chlamydomonas</taxon>
    </lineage>
</organism>
<evidence type="ECO:0000313" key="2">
    <source>
        <dbReference type="EMBL" id="GAX74835.1"/>
    </source>
</evidence>
<feature type="compositionally biased region" description="Low complexity" evidence="1">
    <location>
        <begin position="370"/>
        <end position="380"/>
    </location>
</feature>
<reference evidence="2 3" key="1">
    <citation type="submission" date="2017-08" db="EMBL/GenBank/DDBJ databases">
        <title>Acidophilic green algal genome provides insights into adaptation to an acidic environment.</title>
        <authorList>
            <person name="Hirooka S."/>
            <person name="Hirose Y."/>
            <person name="Kanesaki Y."/>
            <person name="Higuchi S."/>
            <person name="Fujiwara T."/>
            <person name="Onuma R."/>
            <person name="Era A."/>
            <person name="Ohbayashi R."/>
            <person name="Uzuka A."/>
            <person name="Nozaki H."/>
            <person name="Yoshikawa H."/>
            <person name="Miyagishima S.Y."/>
        </authorList>
    </citation>
    <scope>NUCLEOTIDE SEQUENCE [LARGE SCALE GENOMIC DNA]</scope>
    <source>
        <strain evidence="2 3">NIES-2499</strain>
    </source>
</reference>
<proteinExistence type="predicted"/>
<keyword evidence="3" id="KW-1185">Reference proteome</keyword>
<dbReference type="AlphaFoldDB" id="A0A250WVK9"/>
<comment type="caution">
    <text evidence="2">The sequence shown here is derived from an EMBL/GenBank/DDBJ whole genome shotgun (WGS) entry which is preliminary data.</text>
</comment>
<evidence type="ECO:0000313" key="3">
    <source>
        <dbReference type="Proteomes" id="UP000232323"/>
    </source>
</evidence>
<feature type="region of interest" description="Disordered" evidence="1">
    <location>
        <begin position="1"/>
        <end position="37"/>
    </location>
</feature>
<name>A0A250WVK9_9CHLO</name>
<evidence type="ECO:0000256" key="1">
    <source>
        <dbReference type="SAM" id="MobiDB-lite"/>
    </source>
</evidence>
<dbReference type="EMBL" id="BEGY01000009">
    <property type="protein sequence ID" value="GAX74835.1"/>
    <property type="molecule type" value="Genomic_DNA"/>
</dbReference>
<feature type="non-terminal residue" evidence="2">
    <location>
        <position position="425"/>
    </location>
</feature>
<dbReference type="Proteomes" id="UP000232323">
    <property type="component" value="Unassembled WGS sequence"/>
</dbReference>
<feature type="compositionally biased region" description="Basic and acidic residues" evidence="1">
    <location>
        <begin position="1"/>
        <end position="10"/>
    </location>
</feature>
<sequence length="425" mass="46713">MTFKDDNFERPKRKQSLNNPSRQCVGRSNDPSAQHNLKCYRPTSLNRINAYQSGIKHEQADLIGSTKRSVTSAQAGCSANKTTSSSRAKVQQAMLVRSPENTSCETRRPLTATRTASRTAYYGSSGNEGLLRHDCRHVHAQSIAACRDRESLAEELHQLLIAVDPSYPIYVRTPIAKDLDSLTLAYAVLLVKEGIFDSSQMQVHSCSCLVSKAVNAVQLQNLLSSISSMRKSGKRRPISAAFVHHLPQASRIHLLRRVYEQPHERPKPTPPSPHSHLFESHGLDKYLSYLMRDKSFQMDGFDWLRPNKGLPKQCSPVDCESEGVRVKCESEGQPSQVILSHLPAENQGDTLLHKESISRGGAPLDGRECSSSSSSSSSSSIGITNKFSQQVHSLESLVPENGAIARLSENGAIAGLSEALIEMPS</sequence>
<protein>
    <submittedName>
        <fullName evidence="2">Uncharacterized protein</fullName>
    </submittedName>
</protein>
<gene>
    <name evidence="2" type="ORF">CEUSTIGMA_g2281.t1</name>
</gene>
<accession>A0A250WVK9</accession>